<reference evidence="2" key="1">
    <citation type="submission" date="2014-09" db="EMBL/GenBank/DDBJ databases">
        <authorList>
            <person name="Sharma Rahul"/>
            <person name="Thines Marco"/>
        </authorList>
    </citation>
    <scope>NUCLEOTIDE SEQUENCE [LARGE SCALE GENOMIC DNA]</scope>
</reference>
<dbReference type="Proteomes" id="UP000054928">
    <property type="component" value="Unassembled WGS sequence"/>
</dbReference>
<keyword evidence="2" id="KW-1185">Reference proteome</keyword>
<proteinExistence type="predicted"/>
<dbReference type="EMBL" id="CCYD01000524">
    <property type="protein sequence ID" value="CEG40972.1"/>
    <property type="molecule type" value="Genomic_DNA"/>
</dbReference>
<evidence type="ECO:0000313" key="1">
    <source>
        <dbReference type="EMBL" id="CEG40972.1"/>
    </source>
</evidence>
<protein>
    <submittedName>
        <fullName evidence="1">Uncharacterized protein</fullName>
    </submittedName>
</protein>
<dbReference type="AlphaFoldDB" id="A0A0P1AIL0"/>
<evidence type="ECO:0000313" key="2">
    <source>
        <dbReference type="Proteomes" id="UP000054928"/>
    </source>
</evidence>
<organism evidence="1 2">
    <name type="scientific">Plasmopara halstedii</name>
    <name type="common">Downy mildew of sunflower</name>
    <dbReference type="NCBI Taxonomy" id="4781"/>
    <lineage>
        <taxon>Eukaryota</taxon>
        <taxon>Sar</taxon>
        <taxon>Stramenopiles</taxon>
        <taxon>Oomycota</taxon>
        <taxon>Peronosporomycetes</taxon>
        <taxon>Peronosporales</taxon>
        <taxon>Peronosporaceae</taxon>
        <taxon>Plasmopara</taxon>
    </lineage>
</organism>
<dbReference type="RefSeq" id="XP_024577341.1">
    <property type="nucleotide sequence ID" value="XM_024726688.1"/>
</dbReference>
<name>A0A0P1AIL0_PLAHL</name>
<sequence length="66" mass="7372">MQEKIVANRLYENSHHEQSSALECQPQGAKLELPLRSRMEEIGLFSQDFLAVGGSARTIPSEAQIM</sequence>
<dbReference type="GeneID" id="36406200"/>
<accession>A0A0P1AIL0</accession>